<dbReference type="Proteomes" id="UP000059425">
    <property type="component" value="Chromosome"/>
</dbReference>
<organism evidence="1 2">
    <name type="scientific">Pseudomonas fluorescens</name>
    <dbReference type="NCBI Taxonomy" id="294"/>
    <lineage>
        <taxon>Bacteria</taxon>
        <taxon>Pseudomonadati</taxon>
        <taxon>Pseudomonadota</taxon>
        <taxon>Gammaproteobacteria</taxon>
        <taxon>Pseudomonadales</taxon>
        <taxon>Pseudomonadaceae</taxon>
        <taxon>Pseudomonas</taxon>
    </lineage>
</organism>
<name>A0A0N9WTQ7_PSEFL</name>
<reference evidence="2" key="1">
    <citation type="submission" date="2015-09" db="EMBL/GenBank/DDBJ databases">
        <title>Whole genome sequence of Pseudomonas fluorescens FW300-N2C3.</title>
        <authorList>
            <person name="Ray J."/>
            <person name="Melnyk R."/>
            <person name="Deutschbauer A."/>
        </authorList>
    </citation>
    <scope>NUCLEOTIDE SEQUENCE [LARGE SCALE GENOMIC DNA]</scope>
    <source>
        <strain evidence="2">FW300-N2C3</strain>
    </source>
</reference>
<dbReference type="RefSeq" id="WP_060738638.1">
    <property type="nucleotide sequence ID" value="NZ_CP012831.1"/>
</dbReference>
<accession>A0A0N9WTQ7</accession>
<dbReference type="OrthoDB" id="7026635at2"/>
<sequence length="227" mass="25946">MTMREYKNLGGMALEFVTGVVEANFGERAIACAFTFDLALDFARFKAAANKYVPSYLENEINAIRPELEGLAYHISYDYFADQAGKITSNEVLFHIFTGADSYFDGWSSGVMEQRYHKPIFQILDGKLRLAARTDFRWEDPQRLITIADLPIIRFQWALNVMEGHQINAPEQPLSDTKAPTSMVVFTYTSEDRVEVDGQQMYRGTRYVRGWKLDFGPITPQQILTAQ</sequence>
<gene>
    <name evidence="1" type="ORF">AO356_03750</name>
</gene>
<dbReference type="AlphaFoldDB" id="A0A0N9WTQ7"/>
<protein>
    <submittedName>
        <fullName evidence="1">Uncharacterized protein</fullName>
    </submittedName>
</protein>
<reference evidence="1 2" key="2">
    <citation type="journal article" date="2018" name="Nature">
        <title>Mutant phenotypes for thousands of bacterial genes of unknown function.</title>
        <authorList>
            <person name="Price M.N."/>
            <person name="Wetmore K.M."/>
            <person name="Waters R.J."/>
            <person name="Callaghan M."/>
            <person name="Ray J."/>
            <person name="Liu H."/>
            <person name="Kuehl J.V."/>
            <person name="Melnyk R.A."/>
            <person name="Lamson J.S."/>
            <person name="Suh Y."/>
            <person name="Carlson H.K."/>
            <person name="Esquivel Z."/>
            <person name="Sadeeshkumar H."/>
            <person name="Chakraborty R."/>
            <person name="Zane G.M."/>
            <person name="Rubin B.E."/>
            <person name="Wall J.D."/>
            <person name="Visel A."/>
            <person name="Bristow J."/>
            <person name="Blow M.J."/>
            <person name="Arkin A.P."/>
            <person name="Deutschbauer A.M."/>
        </authorList>
    </citation>
    <scope>NUCLEOTIDE SEQUENCE [LARGE SCALE GENOMIC DNA]</scope>
    <source>
        <strain evidence="1 2">FW300-N2C3</strain>
    </source>
</reference>
<evidence type="ECO:0000313" key="2">
    <source>
        <dbReference type="Proteomes" id="UP000059425"/>
    </source>
</evidence>
<proteinExistence type="predicted"/>
<dbReference type="EMBL" id="CP012831">
    <property type="protein sequence ID" value="ALI05933.1"/>
    <property type="molecule type" value="Genomic_DNA"/>
</dbReference>
<evidence type="ECO:0000313" key="1">
    <source>
        <dbReference type="EMBL" id="ALI05933.1"/>
    </source>
</evidence>